<proteinExistence type="predicted"/>
<dbReference type="AlphaFoldDB" id="A0A4Q4M8Q1"/>
<comment type="caution">
    <text evidence="1">The sequence shown here is derived from an EMBL/GenBank/DDBJ whole genome shotgun (WGS) entry which is preliminary data.</text>
</comment>
<organism evidence="1 2">
    <name type="scientific">Alternaria tenuissima</name>
    <dbReference type="NCBI Taxonomy" id="119927"/>
    <lineage>
        <taxon>Eukaryota</taxon>
        <taxon>Fungi</taxon>
        <taxon>Dikarya</taxon>
        <taxon>Ascomycota</taxon>
        <taxon>Pezizomycotina</taxon>
        <taxon>Dothideomycetes</taxon>
        <taxon>Pleosporomycetidae</taxon>
        <taxon>Pleosporales</taxon>
        <taxon>Pleosporineae</taxon>
        <taxon>Pleosporaceae</taxon>
        <taxon>Alternaria</taxon>
        <taxon>Alternaria sect. Alternaria</taxon>
        <taxon>Alternaria alternata complex</taxon>
    </lineage>
</organism>
<evidence type="ECO:0000313" key="2">
    <source>
        <dbReference type="Proteomes" id="UP000292402"/>
    </source>
</evidence>
<reference evidence="2" key="1">
    <citation type="journal article" date="2019" name="bioRxiv">
        <title>Genomics, evolutionary history and diagnostics of the Alternaria alternata species group including apple and Asian pear pathotypes.</title>
        <authorList>
            <person name="Armitage A.D."/>
            <person name="Cockerton H.M."/>
            <person name="Sreenivasaprasad S."/>
            <person name="Woodhall J.W."/>
            <person name="Lane C.R."/>
            <person name="Harrison R.J."/>
            <person name="Clarkson J.P."/>
        </authorList>
    </citation>
    <scope>NUCLEOTIDE SEQUENCE [LARGE SCALE GENOMIC DNA]</scope>
    <source>
        <strain evidence="2">FERA 1082</strain>
    </source>
</reference>
<name>A0A4Q4M8Q1_9PLEO</name>
<protein>
    <submittedName>
        <fullName evidence="1">Uncharacterized protein</fullName>
    </submittedName>
</protein>
<dbReference type="Proteomes" id="UP000292402">
    <property type="component" value="Unassembled WGS sequence"/>
</dbReference>
<evidence type="ECO:0000313" key="1">
    <source>
        <dbReference type="EMBL" id="RYN45830.1"/>
    </source>
</evidence>
<accession>A0A4Q4M8Q1</accession>
<gene>
    <name evidence="1" type="ORF">AA0114_g8700</name>
</gene>
<dbReference type="EMBL" id="PDXA01000032">
    <property type="protein sequence ID" value="RYN45830.1"/>
    <property type="molecule type" value="Genomic_DNA"/>
</dbReference>
<sequence>MWSSNGLIRGKKSWATFEILGVPPEADVGFNMSHSLSNPTTVSSGL</sequence>